<gene>
    <name evidence="1" type="ORF">LCGC14_2813390</name>
</gene>
<reference evidence="1" key="1">
    <citation type="journal article" date="2015" name="Nature">
        <title>Complex archaea that bridge the gap between prokaryotes and eukaryotes.</title>
        <authorList>
            <person name="Spang A."/>
            <person name="Saw J.H."/>
            <person name="Jorgensen S.L."/>
            <person name="Zaremba-Niedzwiedzka K."/>
            <person name="Martijn J."/>
            <person name="Lind A.E."/>
            <person name="van Eijk R."/>
            <person name="Schleper C."/>
            <person name="Guy L."/>
            <person name="Ettema T.J."/>
        </authorList>
    </citation>
    <scope>NUCLEOTIDE SEQUENCE</scope>
</reference>
<protein>
    <submittedName>
        <fullName evidence="1">Uncharacterized protein</fullName>
    </submittedName>
</protein>
<organism evidence="1">
    <name type="scientific">marine sediment metagenome</name>
    <dbReference type="NCBI Taxonomy" id="412755"/>
    <lineage>
        <taxon>unclassified sequences</taxon>
        <taxon>metagenomes</taxon>
        <taxon>ecological metagenomes</taxon>
    </lineage>
</organism>
<sequence length="51" mass="5404">MDGLSVCHILEWSLMGGVLNDLVALIPNSNPTPSIPYSGYCVDTVVGTILQ</sequence>
<evidence type="ECO:0000313" key="1">
    <source>
        <dbReference type="EMBL" id="KKK81441.1"/>
    </source>
</evidence>
<dbReference type="EMBL" id="LAZR01053123">
    <property type="protein sequence ID" value="KKK81441.1"/>
    <property type="molecule type" value="Genomic_DNA"/>
</dbReference>
<proteinExistence type="predicted"/>
<accession>A0A0F9BAK4</accession>
<comment type="caution">
    <text evidence="1">The sequence shown here is derived from an EMBL/GenBank/DDBJ whole genome shotgun (WGS) entry which is preliminary data.</text>
</comment>
<dbReference type="AlphaFoldDB" id="A0A0F9BAK4"/>
<name>A0A0F9BAK4_9ZZZZ</name>